<evidence type="ECO:0000256" key="7">
    <source>
        <dbReference type="SAM" id="Phobius"/>
    </source>
</evidence>
<evidence type="ECO:0000256" key="5">
    <source>
        <dbReference type="ARBA" id="ARBA00022989"/>
    </source>
</evidence>
<dbReference type="GO" id="GO:0022857">
    <property type="term" value="F:transmembrane transporter activity"/>
    <property type="evidence" value="ECO:0007669"/>
    <property type="project" value="InterPro"/>
</dbReference>
<feature type="domain" description="Major facilitator superfamily (MFS) profile" evidence="8">
    <location>
        <begin position="6"/>
        <end position="383"/>
    </location>
</feature>
<sequence length="390" mass="41998">MNRSLLVYLVSFAAFLGPFTQSIYTPMLPEIQQHFHTSSFTVNLTISIFTLGLALMQPVYGPLADLMGRRKVLLAGILIYAGASAGAAISPSVWWLIFFRALQAVGIAAGSVIATTVIGDLFRGKQLGRAMGTFQMLVTFGPVAGPVIGGIVGGWTGFYGVFWVLTIAGLSIGIANAFLLPETKPESEARHFHPSDMFKVVTERTGLAIVLLGFVQYYTLYNYLVFLPHLLSGSFGLSSGQKGLSFLPLSLCIVIGSFLGGRLQEKWERGKFLVATGSATVLATLLYVGFSDFSLPLILASTALFGLCLGLSLPVQTTLLATLFHRNRASAMGGYNFARYLGMAAGPLMGALLFKLGGHAEFLFAAAAFAGVVGFSWRQFRREWKSRQVT</sequence>
<proteinExistence type="predicted"/>
<dbReference type="GO" id="GO:0005886">
    <property type="term" value="C:plasma membrane"/>
    <property type="evidence" value="ECO:0007669"/>
    <property type="project" value="UniProtKB-SubCell"/>
</dbReference>
<feature type="transmembrane region" description="Helical" evidence="7">
    <location>
        <begin position="161"/>
        <end position="180"/>
    </location>
</feature>
<name>A0A1I2MGL6_9BACL</name>
<evidence type="ECO:0000313" key="10">
    <source>
        <dbReference type="Proteomes" id="UP000198661"/>
    </source>
</evidence>
<dbReference type="EMBL" id="FOOK01000008">
    <property type="protein sequence ID" value="SFF90050.1"/>
    <property type="molecule type" value="Genomic_DNA"/>
</dbReference>
<dbReference type="PROSITE" id="PS50850">
    <property type="entry name" value="MFS"/>
    <property type="match status" value="1"/>
</dbReference>
<feature type="transmembrane region" description="Helical" evidence="7">
    <location>
        <begin position="337"/>
        <end position="356"/>
    </location>
</feature>
<dbReference type="Gene3D" id="1.20.1720.10">
    <property type="entry name" value="Multidrug resistance protein D"/>
    <property type="match status" value="1"/>
</dbReference>
<feature type="transmembrane region" description="Helical" evidence="7">
    <location>
        <begin position="243"/>
        <end position="260"/>
    </location>
</feature>
<keyword evidence="4 7" id="KW-0812">Transmembrane</keyword>
<dbReference type="PRINTS" id="PR01035">
    <property type="entry name" value="TCRTETA"/>
</dbReference>
<keyword evidence="5 7" id="KW-1133">Transmembrane helix</keyword>
<accession>A0A1I2MGL6</accession>
<dbReference type="InterPro" id="IPR020846">
    <property type="entry name" value="MFS_dom"/>
</dbReference>
<dbReference type="InterPro" id="IPR011701">
    <property type="entry name" value="MFS"/>
</dbReference>
<dbReference type="SUPFAM" id="SSF103473">
    <property type="entry name" value="MFS general substrate transporter"/>
    <property type="match status" value="1"/>
</dbReference>
<keyword evidence="2" id="KW-0813">Transport</keyword>
<dbReference type="InterPro" id="IPR036259">
    <property type="entry name" value="MFS_trans_sf"/>
</dbReference>
<feature type="transmembrane region" description="Helical" evidence="7">
    <location>
        <begin position="38"/>
        <end position="60"/>
    </location>
</feature>
<dbReference type="PANTHER" id="PTHR43124">
    <property type="entry name" value="PURINE EFFLUX PUMP PBUE"/>
    <property type="match status" value="1"/>
</dbReference>
<reference evidence="9 10" key="1">
    <citation type="submission" date="2016-10" db="EMBL/GenBank/DDBJ databases">
        <authorList>
            <person name="de Groot N.N."/>
        </authorList>
    </citation>
    <scope>NUCLEOTIDE SEQUENCE [LARGE SCALE GENOMIC DNA]</scope>
    <source>
        <strain evidence="9 10">DSM 44945</strain>
    </source>
</reference>
<evidence type="ECO:0000256" key="1">
    <source>
        <dbReference type="ARBA" id="ARBA00004651"/>
    </source>
</evidence>
<evidence type="ECO:0000256" key="2">
    <source>
        <dbReference type="ARBA" id="ARBA00022448"/>
    </source>
</evidence>
<keyword evidence="10" id="KW-1185">Reference proteome</keyword>
<dbReference type="OrthoDB" id="9816041at2"/>
<evidence type="ECO:0000256" key="3">
    <source>
        <dbReference type="ARBA" id="ARBA00022475"/>
    </source>
</evidence>
<evidence type="ECO:0000259" key="8">
    <source>
        <dbReference type="PROSITE" id="PS50850"/>
    </source>
</evidence>
<organism evidence="9 10">
    <name type="scientific">Planifilum fulgidum</name>
    <dbReference type="NCBI Taxonomy" id="201973"/>
    <lineage>
        <taxon>Bacteria</taxon>
        <taxon>Bacillati</taxon>
        <taxon>Bacillota</taxon>
        <taxon>Bacilli</taxon>
        <taxon>Bacillales</taxon>
        <taxon>Thermoactinomycetaceae</taxon>
        <taxon>Planifilum</taxon>
    </lineage>
</organism>
<protein>
    <submittedName>
        <fullName evidence="9">Predicted arabinose efflux permease, MFS family</fullName>
    </submittedName>
</protein>
<dbReference type="PANTHER" id="PTHR43124:SF3">
    <property type="entry name" value="CHLORAMPHENICOL EFFLUX PUMP RV0191"/>
    <property type="match status" value="1"/>
</dbReference>
<evidence type="ECO:0000256" key="4">
    <source>
        <dbReference type="ARBA" id="ARBA00022692"/>
    </source>
</evidence>
<feature type="transmembrane region" description="Helical" evidence="7">
    <location>
        <begin position="72"/>
        <end position="97"/>
    </location>
</feature>
<dbReference type="STRING" id="201973.SAMN04488025_10819"/>
<feature type="transmembrane region" description="Helical" evidence="7">
    <location>
        <begin position="362"/>
        <end position="380"/>
    </location>
</feature>
<dbReference type="Pfam" id="PF07690">
    <property type="entry name" value="MFS_1"/>
    <property type="match status" value="1"/>
</dbReference>
<keyword evidence="6 7" id="KW-0472">Membrane</keyword>
<feature type="transmembrane region" description="Helical" evidence="7">
    <location>
        <begin position="272"/>
        <end position="290"/>
    </location>
</feature>
<dbReference type="RefSeq" id="WP_092036979.1">
    <property type="nucleotide sequence ID" value="NZ_FOOK01000008.1"/>
</dbReference>
<dbReference type="InterPro" id="IPR001958">
    <property type="entry name" value="Tet-R_TetA/multi-R_MdtG-like"/>
</dbReference>
<evidence type="ECO:0000313" key="9">
    <source>
        <dbReference type="EMBL" id="SFF90050.1"/>
    </source>
</evidence>
<dbReference type="Proteomes" id="UP000198661">
    <property type="component" value="Unassembled WGS sequence"/>
</dbReference>
<keyword evidence="3" id="KW-1003">Cell membrane</keyword>
<dbReference type="AlphaFoldDB" id="A0A1I2MGL6"/>
<feature type="transmembrane region" description="Helical" evidence="7">
    <location>
        <begin position="103"/>
        <end position="122"/>
    </location>
</feature>
<feature type="transmembrane region" description="Helical" evidence="7">
    <location>
        <begin position="201"/>
        <end position="223"/>
    </location>
</feature>
<evidence type="ECO:0000256" key="6">
    <source>
        <dbReference type="ARBA" id="ARBA00023136"/>
    </source>
</evidence>
<dbReference type="CDD" id="cd17474">
    <property type="entry name" value="MFS_YfmO_like"/>
    <property type="match status" value="1"/>
</dbReference>
<comment type="subcellular location">
    <subcellularLocation>
        <location evidence="1">Cell membrane</location>
        <topology evidence="1">Multi-pass membrane protein</topology>
    </subcellularLocation>
</comment>
<feature type="transmembrane region" description="Helical" evidence="7">
    <location>
        <begin position="296"/>
        <end position="325"/>
    </location>
</feature>
<gene>
    <name evidence="9" type="ORF">SAMN04488025_10819</name>
</gene>
<dbReference type="InterPro" id="IPR050189">
    <property type="entry name" value="MFS_Efflux_Transporters"/>
</dbReference>
<feature type="transmembrane region" description="Helical" evidence="7">
    <location>
        <begin position="134"/>
        <end position="155"/>
    </location>
</feature>